<dbReference type="GO" id="GO:0016887">
    <property type="term" value="F:ATP hydrolysis activity"/>
    <property type="evidence" value="ECO:0007669"/>
    <property type="project" value="InterPro"/>
</dbReference>
<feature type="domain" description="ATPase AAA-type core" evidence="1">
    <location>
        <begin position="24"/>
        <end position="68"/>
    </location>
</feature>
<dbReference type="PIRSF" id="PIRSF029347">
    <property type="entry name" value="RecF"/>
    <property type="match status" value="1"/>
</dbReference>
<dbReference type="InterPro" id="IPR014555">
    <property type="entry name" value="RecF-like"/>
</dbReference>
<accession>A0A4Y8RPR8</accession>
<dbReference type="InterPro" id="IPR003959">
    <property type="entry name" value="ATPase_AAA_core"/>
</dbReference>
<dbReference type="PANTHER" id="PTHR32182">
    <property type="entry name" value="DNA REPLICATION AND REPAIR PROTEIN RECF"/>
    <property type="match status" value="1"/>
</dbReference>
<protein>
    <submittedName>
        <fullName evidence="2">ATP-binding protein</fullName>
    </submittedName>
</protein>
<dbReference type="InterPro" id="IPR027417">
    <property type="entry name" value="P-loop_NTPase"/>
</dbReference>
<comment type="caution">
    <text evidence="2">The sequence shown here is derived from an EMBL/GenBank/DDBJ whole genome shotgun (WGS) entry which is preliminary data.</text>
</comment>
<dbReference type="PANTHER" id="PTHR32182:SF25">
    <property type="entry name" value="SLR1056 PROTEIN"/>
    <property type="match status" value="1"/>
</dbReference>
<dbReference type="FunFam" id="3.40.50.300:FF:002534">
    <property type="entry name" value="Putative RecF protein"/>
    <property type="match status" value="1"/>
</dbReference>
<organism evidence="2 3">
    <name type="scientific">Jiella endophytica</name>
    <dbReference type="NCBI Taxonomy" id="2558362"/>
    <lineage>
        <taxon>Bacteria</taxon>
        <taxon>Pseudomonadati</taxon>
        <taxon>Pseudomonadota</taxon>
        <taxon>Alphaproteobacteria</taxon>
        <taxon>Hyphomicrobiales</taxon>
        <taxon>Aurantimonadaceae</taxon>
        <taxon>Jiella</taxon>
    </lineage>
</organism>
<name>A0A4Y8RPR8_9HYPH</name>
<dbReference type="GO" id="GO:0005524">
    <property type="term" value="F:ATP binding"/>
    <property type="evidence" value="ECO:0007669"/>
    <property type="project" value="UniProtKB-KW"/>
</dbReference>
<evidence type="ECO:0000259" key="1">
    <source>
        <dbReference type="Pfam" id="PF13304"/>
    </source>
</evidence>
<dbReference type="RefSeq" id="WP_134761809.1">
    <property type="nucleotide sequence ID" value="NZ_SOZD01000002.1"/>
</dbReference>
<dbReference type="EMBL" id="SOZD01000002">
    <property type="protein sequence ID" value="TFF25642.1"/>
    <property type="molecule type" value="Genomic_DNA"/>
</dbReference>
<dbReference type="Proteomes" id="UP000298179">
    <property type="component" value="Unassembled WGS sequence"/>
</dbReference>
<reference evidence="2 3" key="1">
    <citation type="submission" date="2019-03" db="EMBL/GenBank/DDBJ databases">
        <title>Jiella endophytica sp. nov., a novel endophytic bacterium isolated from root of Ficus microcarpa Linn. f.</title>
        <authorList>
            <person name="Tuo L."/>
        </authorList>
    </citation>
    <scope>NUCLEOTIDE SEQUENCE [LARGE SCALE GENOMIC DNA]</scope>
    <source>
        <strain evidence="2 3">CBS5Q-3</strain>
    </source>
</reference>
<dbReference type="Pfam" id="PF13304">
    <property type="entry name" value="AAA_21"/>
    <property type="match status" value="2"/>
</dbReference>
<sequence>MALITLAVSGYRSLRSLVLPLERLNVVTGANGSGKSSLYRSLRLLADVAQGQAIASLAAEGGLRSTMWAGSSNYSTAMRSGRSPIQRNIGRGPMSLRLGFASEDYGYAIDLGLPIPEPGASREEPSLFGDDPVVKAEAVWAGESLSRRNVIARRGNASVSVQDGSGRMRPVVTDLAPFETMMMRAADPTNAVELLLLRERMRGWRFYDHFRIDRDAPSRIPRIGTRTVALASDGSDLAPAVQTVREIGNGPAFDGAIEDAFPGSSIEIDAANGLFRLSMRQDGLHRPLDASELSDGTLRYVALATALHTPRPPELMVLNEPEGSLHPSLLEPLARMIAKASERSQVIVVSHARTLVDALCDHGAQALALEKENGETIVANVEVPPWAWPDR</sequence>
<dbReference type="AlphaFoldDB" id="A0A4Y8RPR8"/>
<dbReference type="OrthoDB" id="7596665at2"/>
<dbReference type="GO" id="GO:0006302">
    <property type="term" value="P:double-strand break repair"/>
    <property type="evidence" value="ECO:0007669"/>
    <property type="project" value="TreeGrafter"/>
</dbReference>
<gene>
    <name evidence="2" type="ORF">E3C22_09895</name>
</gene>
<keyword evidence="2" id="KW-0067">ATP-binding</keyword>
<proteinExistence type="predicted"/>
<evidence type="ECO:0000313" key="3">
    <source>
        <dbReference type="Proteomes" id="UP000298179"/>
    </source>
</evidence>
<feature type="domain" description="ATPase AAA-type core" evidence="1">
    <location>
        <begin position="193"/>
        <end position="355"/>
    </location>
</feature>
<dbReference type="FunFam" id="3.40.50.300:FF:002708">
    <property type="entry name" value="FeS assembly ATPase SufC"/>
    <property type="match status" value="1"/>
</dbReference>
<evidence type="ECO:0000313" key="2">
    <source>
        <dbReference type="EMBL" id="TFF25642.1"/>
    </source>
</evidence>
<dbReference type="Gene3D" id="3.40.50.300">
    <property type="entry name" value="P-loop containing nucleotide triphosphate hydrolases"/>
    <property type="match status" value="2"/>
</dbReference>
<keyword evidence="2" id="KW-0547">Nucleotide-binding</keyword>
<dbReference type="GO" id="GO:0000731">
    <property type="term" value="P:DNA synthesis involved in DNA repair"/>
    <property type="evidence" value="ECO:0007669"/>
    <property type="project" value="TreeGrafter"/>
</dbReference>
<keyword evidence="3" id="KW-1185">Reference proteome</keyword>
<dbReference type="SUPFAM" id="SSF52540">
    <property type="entry name" value="P-loop containing nucleoside triphosphate hydrolases"/>
    <property type="match status" value="1"/>
</dbReference>